<accession>A0A6I3LJY2</accession>
<reference evidence="1 2" key="1">
    <citation type="submission" date="2019-11" db="EMBL/GenBank/DDBJ databases">
        <title>Genome of Strain BIT-d1.</title>
        <authorList>
            <person name="Yang Y."/>
        </authorList>
    </citation>
    <scope>NUCLEOTIDE SEQUENCE [LARGE SCALE GENOMIC DNA]</scope>
    <source>
        <strain evidence="1 2">BIT-d1</strain>
    </source>
</reference>
<dbReference type="Proteomes" id="UP000438760">
    <property type="component" value="Unassembled WGS sequence"/>
</dbReference>
<name>A0A6I3LJY2_9FLAO</name>
<comment type="caution">
    <text evidence="1">The sequence shown here is derived from an EMBL/GenBank/DDBJ whole genome shotgun (WGS) entry which is preliminary data.</text>
</comment>
<dbReference type="AlphaFoldDB" id="A0A6I3LJY2"/>
<dbReference type="EMBL" id="WMJX01000007">
    <property type="protein sequence ID" value="MTG97520.1"/>
    <property type="molecule type" value="Genomic_DNA"/>
</dbReference>
<gene>
    <name evidence="1" type="ORF">GJV76_05125</name>
</gene>
<proteinExistence type="predicted"/>
<sequence>MTIPHFLSKIYLYFAVVIVIPFFCACEDSDFIPPRDCPKVVTLSKTSLTFEVQGGEQVVTVSPSSFTLSPSFGFFDSNSSGNQILTDEIKTKNIWVKKVSGTHQINIVVYPTYKEDNKDFTVEVIAEGYCSASFDIKIKE</sequence>
<evidence type="ECO:0000313" key="1">
    <source>
        <dbReference type="EMBL" id="MTG97520.1"/>
    </source>
</evidence>
<dbReference type="RefSeq" id="WP_155091563.1">
    <property type="nucleotide sequence ID" value="NZ_CP102754.1"/>
</dbReference>
<protein>
    <submittedName>
        <fullName evidence="1">Uncharacterized protein</fullName>
    </submittedName>
</protein>
<keyword evidence="2" id="KW-1185">Reference proteome</keyword>
<organism evidence="1 2">
    <name type="scientific">Myroides albus</name>
    <dbReference type="NCBI Taxonomy" id="2562892"/>
    <lineage>
        <taxon>Bacteria</taxon>
        <taxon>Pseudomonadati</taxon>
        <taxon>Bacteroidota</taxon>
        <taxon>Flavobacteriia</taxon>
        <taxon>Flavobacteriales</taxon>
        <taxon>Flavobacteriaceae</taxon>
        <taxon>Myroides</taxon>
    </lineage>
</organism>
<evidence type="ECO:0000313" key="2">
    <source>
        <dbReference type="Proteomes" id="UP000438760"/>
    </source>
</evidence>